<accession>A0ABM8L7L4</accession>
<evidence type="ECO:0000256" key="1">
    <source>
        <dbReference type="SAM" id="MobiDB-lite"/>
    </source>
</evidence>
<reference evidence="2 3" key="1">
    <citation type="submission" date="2020-04" db="EMBL/GenBank/DDBJ databases">
        <authorList>
            <person name="De Canck E."/>
        </authorList>
    </citation>
    <scope>NUCLEOTIDE SEQUENCE [LARGE SCALE GENOMIC DNA]</scope>
    <source>
        <strain evidence="2 3">LMG 3415</strain>
    </source>
</reference>
<evidence type="ECO:0000313" key="3">
    <source>
        <dbReference type="Proteomes" id="UP000507140"/>
    </source>
</evidence>
<gene>
    <name evidence="2" type="ORF">LMG3415_00503</name>
</gene>
<name>A0ABM8L7L4_9BURK</name>
<evidence type="ECO:0000313" key="2">
    <source>
        <dbReference type="EMBL" id="CAB3822952.1"/>
    </source>
</evidence>
<protein>
    <submittedName>
        <fullName evidence="2">Uncharacterized protein</fullName>
    </submittedName>
</protein>
<keyword evidence="3" id="KW-1185">Reference proteome</keyword>
<sequence length="29" mass="3052">MTRHGLRGAGLAGAAQPHYTDAPKKESQC</sequence>
<comment type="caution">
    <text evidence="2">The sequence shown here is derived from an EMBL/GenBank/DDBJ whole genome shotgun (WGS) entry which is preliminary data.</text>
</comment>
<proteinExistence type="predicted"/>
<dbReference type="Proteomes" id="UP000507140">
    <property type="component" value="Unassembled WGS sequence"/>
</dbReference>
<organism evidence="2 3">
    <name type="scientific">Achromobacter mucicolens</name>
    <dbReference type="NCBI Taxonomy" id="1389922"/>
    <lineage>
        <taxon>Bacteria</taxon>
        <taxon>Pseudomonadati</taxon>
        <taxon>Pseudomonadota</taxon>
        <taxon>Betaproteobacteria</taxon>
        <taxon>Burkholderiales</taxon>
        <taxon>Alcaligenaceae</taxon>
        <taxon>Achromobacter</taxon>
    </lineage>
</organism>
<dbReference type="EMBL" id="CADIKR010000001">
    <property type="protein sequence ID" value="CAB3822952.1"/>
    <property type="molecule type" value="Genomic_DNA"/>
</dbReference>
<feature type="region of interest" description="Disordered" evidence="1">
    <location>
        <begin position="1"/>
        <end position="29"/>
    </location>
</feature>